<feature type="chain" id="PRO_5030516295" evidence="2">
    <location>
        <begin position="23"/>
        <end position="483"/>
    </location>
</feature>
<organism evidence="3">
    <name type="scientific">Chaetoceros debilis</name>
    <dbReference type="NCBI Taxonomy" id="122233"/>
    <lineage>
        <taxon>Eukaryota</taxon>
        <taxon>Sar</taxon>
        <taxon>Stramenopiles</taxon>
        <taxon>Ochrophyta</taxon>
        <taxon>Bacillariophyta</taxon>
        <taxon>Coscinodiscophyceae</taxon>
        <taxon>Chaetocerotophycidae</taxon>
        <taxon>Chaetocerotales</taxon>
        <taxon>Chaetocerotaceae</taxon>
        <taxon>Chaetoceros</taxon>
    </lineage>
</organism>
<feature type="signal peptide" evidence="2">
    <location>
        <begin position="1"/>
        <end position="22"/>
    </location>
</feature>
<name>A0A7S3PYD5_9STRA</name>
<proteinExistence type="predicted"/>
<sequence>MKISQFTLALALFACTIGNVVAEGNTLACLNPDNVDYNKDYFPHKVQATHSELWDMKYFKTYKIFTNKKENTSFLLYQCGTEIPASEQGKHDGYHTVPLQDGIALSSTSDIPHVEQLGIRRQVKGWFSYHSYINSPCMSKLAEEPNSFIEVNADNQDQFFIDHPNVLVVKDGPTDSIPAANQIHLSTYKEEESKDIYEWHKVYGALFNLEKLANKQFDDSAQRFDCAADNATFLATKRRRLAAKPTIAWAYYSDPSSWGGSGEPHWDVGRCDEKNLYYCEFANICDADILHSNAGSIANPWAAGDFHMTTEEFVAFSKDADHWIYTGNNWNTVHDKFKTELDTFKSVQNNEVYDTSKSGSGTWFEQRIAEYDVVLQDFCEVVGNNDDSKIPHQRMYFRKMLPTPEPVGDLGSCPSAYIDLPWETRASECIYLKDDQKSEDKVSDEDHDSHEDHNHSKESSSVRAGLAATTISAVGLTAALINL</sequence>
<dbReference type="PANTHER" id="PTHR38360:SF1">
    <property type="entry name" value="F12P19.7"/>
    <property type="match status" value="1"/>
</dbReference>
<reference evidence="3" key="1">
    <citation type="submission" date="2021-01" db="EMBL/GenBank/DDBJ databases">
        <authorList>
            <person name="Corre E."/>
            <person name="Pelletier E."/>
            <person name="Niang G."/>
            <person name="Scheremetjew M."/>
            <person name="Finn R."/>
            <person name="Kale V."/>
            <person name="Holt S."/>
            <person name="Cochrane G."/>
            <person name="Meng A."/>
            <person name="Brown T."/>
            <person name="Cohen L."/>
        </authorList>
    </citation>
    <scope>NUCLEOTIDE SEQUENCE</scope>
    <source>
        <strain evidence="3">MM31A-1</strain>
    </source>
</reference>
<dbReference type="PROSITE" id="PS51257">
    <property type="entry name" value="PROKAR_LIPOPROTEIN"/>
    <property type="match status" value="1"/>
</dbReference>
<dbReference type="PANTHER" id="PTHR38360">
    <property type="entry name" value="OS03G0120000 PROTEIN"/>
    <property type="match status" value="1"/>
</dbReference>
<evidence type="ECO:0000256" key="1">
    <source>
        <dbReference type="SAM" id="MobiDB-lite"/>
    </source>
</evidence>
<protein>
    <submittedName>
        <fullName evidence="3">Uncharacterized protein</fullName>
    </submittedName>
</protein>
<keyword evidence="2" id="KW-0732">Signal</keyword>
<gene>
    <name evidence="3" type="ORF">CDEB00056_LOCUS4475</name>
</gene>
<evidence type="ECO:0000313" key="3">
    <source>
        <dbReference type="EMBL" id="CAE0459634.1"/>
    </source>
</evidence>
<dbReference type="AlphaFoldDB" id="A0A7S3PYD5"/>
<dbReference type="EMBL" id="HBIO01006160">
    <property type="protein sequence ID" value="CAE0459634.1"/>
    <property type="molecule type" value="Transcribed_RNA"/>
</dbReference>
<feature type="region of interest" description="Disordered" evidence="1">
    <location>
        <begin position="437"/>
        <end position="462"/>
    </location>
</feature>
<dbReference type="SUPFAM" id="SSF53807">
    <property type="entry name" value="Helical backbone' metal receptor"/>
    <property type="match status" value="1"/>
</dbReference>
<accession>A0A7S3PYD5</accession>
<feature type="compositionally biased region" description="Basic and acidic residues" evidence="1">
    <location>
        <begin position="447"/>
        <end position="460"/>
    </location>
</feature>
<evidence type="ECO:0000256" key="2">
    <source>
        <dbReference type="SAM" id="SignalP"/>
    </source>
</evidence>